<gene>
    <name evidence="1" type="ORF">H8699_00745</name>
</gene>
<evidence type="ECO:0000313" key="2">
    <source>
        <dbReference type="Proteomes" id="UP000654279"/>
    </source>
</evidence>
<sequence length="116" mass="13579">MRDVADKREREKRLVSQMITLYCRKVHGGRDGLCPDCAQLKAYAIARSDRCPFMESKTFCSNCKVHCYKPDMREKIRTVMRFAGPRMVFHHPVAALRHVAESKKEQRRLEAKHENS</sequence>
<dbReference type="AlphaFoldDB" id="A0A926CWH9"/>
<proteinExistence type="predicted"/>
<dbReference type="EMBL" id="JACRSO010000001">
    <property type="protein sequence ID" value="MBC8527965.1"/>
    <property type="molecule type" value="Genomic_DNA"/>
</dbReference>
<organism evidence="1 2">
    <name type="scientific">Luoshenia tenuis</name>
    <dbReference type="NCBI Taxonomy" id="2763654"/>
    <lineage>
        <taxon>Bacteria</taxon>
        <taxon>Bacillati</taxon>
        <taxon>Bacillota</taxon>
        <taxon>Clostridia</taxon>
        <taxon>Christensenellales</taxon>
        <taxon>Christensenellaceae</taxon>
        <taxon>Luoshenia</taxon>
    </lineage>
</organism>
<dbReference type="Pfam" id="PF11756">
    <property type="entry name" value="YgbA_NO"/>
    <property type="match status" value="1"/>
</dbReference>
<name>A0A926CWH9_9FIRM</name>
<evidence type="ECO:0000313" key="1">
    <source>
        <dbReference type="EMBL" id="MBC8527965.1"/>
    </source>
</evidence>
<protein>
    <submittedName>
        <fullName evidence="1">Nitrous oxide-stimulated promoter family protein</fullName>
    </submittedName>
</protein>
<reference evidence="1" key="1">
    <citation type="submission" date="2020-08" db="EMBL/GenBank/DDBJ databases">
        <title>Genome public.</title>
        <authorList>
            <person name="Liu C."/>
            <person name="Sun Q."/>
        </authorList>
    </citation>
    <scope>NUCLEOTIDE SEQUENCE</scope>
    <source>
        <strain evidence="1">NSJ-44</strain>
    </source>
</reference>
<dbReference type="NCBIfam" id="NF007714">
    <property type="entry name" value="PRK10410.1-2"/>
    <property type="match status" value="1"/>
</dbReference>
<comment type="caution">
    <text evidence="1">The sequence shown here is derived from an EMBL/GenBank/DDBJ whole genome shotgun (WGS) entry which is preliminary data.</text>
</comment>
<keyword evidence="2" id="KW-1185">Reference proteome</keyword>
<dbReference type="InterPro" id="IPR020483">
    <property type="entry name" value="Uncharacterised_YgbA"/>
</dbReference>
<dbReference type="Proteomes" id="UP000654279">
    <property type="component" value="Unassembled WGS sequence"/>
</dbReference>
<accession>A0A926CWH9</accession>
<dbReference type="RefSeq" id="WP_249284035.1">
    <property type="nucleotide sequence ID" value="NZ_JACRSO010000001.1"/>
</dbReference>